<evidence type="ECO:0000313" key="5">
    <source>
        <dbReference type="Proteomes" id="UP000031186"/>
    </source>
</evidence>
<dbReference type="AlphaFoldDB" id="A0A0B4GDA3"/>
<name>A0A0B4GDA3_METAF</name>
<reference evidence="4 5" key="1">
    <citation type="journal article" date="2014" name="Proc. Natl. Acad. Sci. U.S.A.">
        <title>Trajectory and genomic determinants of fungal-pathogen speciation and host adaptation.</title>
        <authorList>
            <person name="Hu X."/>
            <person name="Xiao G."/>
            <person name="Zheng P."/>
            <person name="Shang Y."/>
            <person name="Su Y."/>
            <person name="Zhang X."/>
            <person name="Liu X."/>
            <person name="Zhan S."/>
            <person name="St Leger R.J."/>
            <person name="Wang C."/>
        </authorList>
    </citation>
    <scope>NUCLEOTIDE SEQUENCE [LARGE SCALE GENOMIC DNA]</scope>
    <source>
        <strain evidence="4 5">ARSEF 549</strain>
    </source>
</reference>
<protein>
    <submittedName>
        <fullName evidence="4">Flavin-binding monooxygenase</fullName>
    </submittedName>
</protein>
<dbReference type="GO" id="GO:0004499">
    <property type="term" value="F:N,N-dimethylaniline monooxygenase activity"/>
    <property type="evidence" value="ECO:0007669"/>
    <property type="project" value="InterPro"/>
</dbReference>
<dbReference type="PANTHER" id="PTHR43539">
    <property type="entry name" value="FLAVIN-BINDING MONOOXYGENASE-LIKE PROTEIN (AFU_ORTHOLOGUE AFUA_4G09220)"/>
    <property type="match status" value="1"/>
</dbReference>
<dbReference type="EMBL" id="AZNF01000005">
    <property type="protein sequence ID" value="KID66239.1"/>
    <property type="molecule type" value="Genomic_DNA"/>
</dbReference>
<keyword evidence="5" id="KW-1185">Reference proteome</keyword>
<keyword evidence="1" id="KW-0285">Flavoprotein</keyword>
<organism evidence="4 5">
    <name type="scientific">Metarhizium anisopliae (strain ARSEF 549)</name>
    <dbReference type="NCBI Taxonomy" id="3151832"/>
    <lineage>
        <taxon>Eukaryota</taxon>
        <taxon>Fungi</taxon>
        <taxon>Dikarya</taxon>
        <taxon>Ascomycota</taxon>
        <taxon>Pezizomycotina</taxon>
        <taxon>Sordariomycetes</taxon>
        <taxon>Hypocreomycetidae</taxon>
        <taxon>Hypocreales</taxon>
        <taxon>Clavicipitaceae</taxon>
        <taxon>Metarhizium</taxon>
    </lineage>
</organism>
<dbReference type="InterPro" id="IPR050982">
    <property type="entry name" value="Auxin_biosynth/cation_transpt"/>
</dbReference>
<keyword evidence="4" id="KW-0503">Monooxygenase</keyword>
<dbReference type="OrthoDB" id="74360at2759"/>
<gene>
    <name evidence="4" type="ORF">MAN_04520</name>
</gene>
<evidence type="ECO:0000256" key="1">
    <source>
        <dbReference type="ARBA" id="ARBA00022630"/>
    </source>
</evidence>
<sequence length="630" mass="69829">MGSTADPHVVNLPCLSCEDAVELSEPELYATVEAWVHDLNDALCAADFIKLKSLIHGDAWMRDLLAMSWDFRTLNGQDKIMHYVECHLTSSGIQNIRLRKSAFFQPNLKQLPDVEWVEAMFDFETKVGLGSGIVRLVKDAGSWKVFMISFMLQKLKIFNETTHLNRPHGGNNSLGGSGNWQERRERQKEFLDEDPAVVVIGAESGQGQSGLDVGARLGQLGVSTLIIDKNDRIGDNWRNRYRTLVTHDPVQYTHMPYIPFPSSWPMFTPKDKIADWFEAYASLMELNVWTKTTIETSSYDETAKSWTVTLRCRDGSFRTLRPRHIVFATGHSGEALVPSFPGQDQFKGTTYHTSSHKDASLDPKVAGKTVVVVGTGNSGHDICQNYYENGADVTMLQRGGTYVLTAEKGVFMLHAGLYDETGPPTEDADIYAQSMPIPVAFNLSSHLTKRIAQVDKDLLDGLTKAGFELDSGPQGAGIMRKYLTRGGGYYIDVGCSQLIADGKVKVRQSHGGIKAFNDSGLVLADGSTLPADVVVLATGYDNMRTSARKIFGDKVADRLHDVWDLNDEGELNAMWRYSGHPGFWYMGGNLALCRIYSLLLGLQIKACEEGLYVTPINSQEEIKGGRMSLE</sequence>
<dbReference type="InterPro" id="IPR036188">
    <property type="entry name" value="FAD/NAD-bd_sf"/>
</dbReference>
<dbReference type="Proteomes" id="UP000031186">
    <property type="component" value="Unassembled WGS sequence"/>
</dbReference>
<feature type="non-terminal residue" evidence="4">
    <location>
        <position position="1"/>
    </location>
</feature>
<keyword evidence="3" id="KW-0560">Oxidoreductase</keyword>
<dbReference type="GO" id="GO:0050660">
    <property type="term" value="F:flavin adenine dinucleotide binding"/>
    <property type="evidence" value="ECO:0007669"/>
    <property type="project" value="InterPro"/>
</dbReference>
<accession>A0A0B4GDA3</accession>
<keyword evidence="2" id="KW-0274">FAD</keyword>
<dbReference type="SUPFAM" id="SSF51905">
    <property type="entry name" value="FAD/NAD(P)-binding domain"/>
    <property type="match status" value="2"/>
</dbReference>
<dbReference type="PANTHER" id="PTHR43539:SF24">
    <property type="entry name" value="FAD_NAD(P)-BINDING DOMAIN-CONTAINING PROTEIN-RELATED"/>
    <property type="match status" value="1"/>
</dbReference>
<proteinExistence type="predicted"/>
<dbReference type="VEuPathDB" id="FungiDB:MAN_04520"/>
<evidence type="ECO:0000256" key="2">
    <source>
        <dbReference type="ARBA" id="ARBA00022827"/>
    </source>
</evidence>
<dbReference type="GO" id="GO:0050661">
    <property type="term" value="F:NADP binding"/>
    <property type="evidence" value="ECO:0007669"/>
    <property type="project" value="InterPro"/>
</dbReference>
<comment type="caution">
    <text evidence="4">The sequence shown here is derived from an EMBL/GenBank/DDBJ whole genome shotgun (WGS) entry which is preliminary data.</text>
</comment>
<dbReference type="InterPro" id="IPR020946">
    <property type="entry name" value="Flavin_mOase-like"/>
</dbReference>
<evidence type="ECO:0000256" key="3">
    <source>
        <dbReference type="ARBA" id="ARBA00023002"/>
    </source>
</evidence>
<evidence type="ECO:0000313" key="4">
    <source>
        <dbReference type="EMBL" id="KID66239.1"/>
    </source>
</evidence>
<dbReference type="HOGENOM" id="CLU_015676_1_0_1"/>
<dbReference type="Gene3D" id="3.50.50.60">
    <property type="entry name" value="FAD/NAD(P)-binding domain"/>
    <property type="match status" value="1"/>
</dbReference>
<dbReference type="Pfam" id="PF00743">
    <property type="entry name" value="FMO-like"/>
    <property type="match status" value="1"/>
</dbReference>